<gene>
    <name evidence="2" type="ORF">QTG54_015449</name>
</gene>
<evidence type="ECO:0000313" key="2">
    <source>
        <dbReference type="EMBL" id="KAK1733922.1"/>
    </source>
</evidence>
<accession>A0AAD8XUF6</accession>
<dbReference type="EMBL" id="JATAAI010000043">
    <property type="protein sequence ID" value="KAK1733922.1"/>
    <property type="molecule type" value="Genomic_DNA"/>
</dbReference>
<feature type="region of interest" description="Disordered" evidence="1">
    <location>
        <begin position="211"/>
        <end position="269"/>
    </location>
</feature>
<dbReference type="Proteomes" id="UP001224775">
    <property type="component" value="Unassembled WGS sequence"/>
</dbReference>
<dbReference type="AlphaFoldDB" id="A0AAD8XUF6"/>
<feature type="compositionally biased region" description="Low complexity" evidence="1">
    <location>
        <begin position="211"/>
        <end position="230"/>
    </location>
</feature>
<evidence type="ECO:0000256" key="1">
    <source>
        <dbReference type="SAM" id="MobiDB-lite"/>
    </source>
</evidence>
<feature type="compositionally biased region" description="Low complexity" evidence="1">
    <location>
        <begin position="32"/>
        <end position="47"/>
    </location>
</feature>
<keyword evidence="3" id="KW-1185">Reference proteome</keyword>
<proteinExistence type="predicted"/>
<feature type="region of interest" description="Disordered" evidence="1">
    <location>
        <begin position="1"/>
        <end position="47"/>
    </location>
</feature>
<evidence type="ECO:0000313" key="3">
    <source>
        <dbReference type="Proteomes" id="UP001224775"/>
    </source>
</evidence>
<feature type="region of interest" description="Disordered" evidence="1">
    <location>
        <begin position="135"/>
        <end position="177"/>
    </location>
</feature>
<feature type="compositionally biased region" description="Polar residues" evidence="1">
    <location>
        <begin position="1"/>
        <end position="16"/>
    </location>
</feature>
<reference evidence="2" key="1">
    <citation type="submission" date="2023-06" db="EMBL/GenBank/DDBJ databases">
        <title>Survivors Of The Sea: Transcriptome response of Skeletonema marinoi to long-term dormancy.</title>
        <authorList>
            <person name="Pinder M.I.M."/>
            <person name="Kourtchenko O."/>
            <person name="Robertson E.K."/>
            <person name="Larsson T."/>
            <person name="Maumus F."/>
            <person name="Osuna-Cruz C.M."/>
            <person name="Vancaester E."/>
            <person name="Stenow R."/>
            <person name="Vandepoele K."/>
            <person name="Ploug H."/>
            <person name="Bruchert V."/>
            <person name="Godhe A."/>
            <person name="Topel M."/>
        </authorList>
    </citation>
    <scope>NUCLEOTIDE SEQUENCE</scope>
    <source>
        <strain evidence="2">R05AC</strain>
    </source>
</reference>
<comment type="caution">
    <text evidence="2">The sequence shown here is derived from an EMBL/GenBank/DDBJ whole genome shotgun (WGS) entry which is preliminary data.</text>
</comment>
<protein>
    <submittedName>
        <fullName evidence="2">Uncharacterized protein</fullName>
    </submittedName>
</protein>
<organism evidence="2 3">
    <name type="scientific">Skeletonema marinoi</name>
    <dbReference type="NCBI Taxonomy" id="267567"/>
    <lineage>
        <taxon>Eukaryota</taxon>
        <taxon>Sar</taxon>
        <taxon>Stramenopiles</taxon>
        <taxon>Ochrophyta</taxon>
        <taxon>Bacillariophyta</taxon>
        <taxon>Coscinodiscophyceae</taxon>
        <taxon>Thalassiosirophycidae</taxon>
        <taxon>Thalassiosirales</taxon>
        <taxon>Skeletonemataceae</taxon>
        <taxon>Skeletonema</taxon>
        <taxon>Skeletonema marinoi-dohrnii complex</taxon>
    </lineage>
</organism>
<name>A0AAD8XUF6_9STRA</name>
<sequence>MMSSTNDNDNNPSELSTPPPTNPNDDNALRTSGGSSEIQSSSVGGSGLGSALNSPLLNGEHIVLLSLSNDNTPRNNGAAVERRRSGFDVIERQDNTNLLSSSTEVSISTGASSDSINNIGNIIINDELLSNNSNNVHGEAYSPPPDSIIQSDLQSLTPPPLSLKSDGNHQYNLHHHDHHDGGAVSLFSGNGGGGGGASGSGGLFDYVAAAAAAAPPQSQQQQQQPPSTSSNNKQQKRPPLPPRWAIGTTGNDHNNPYHHHPQILPPKQVGPLSHRRVLSTGDASVMSVLTDPDSGLDTSPPDLPTGTATGGAAATVNDKNSFLPIPAINNRKRGVSWDIKDHYGVE</sequence>